<dbReference type="GO" id="GO:0048487">
    <property type="term" value="F:beta-tubulin binding"/>
    <property type="evidence" value="ECO:0007669"/>
    <property type="project" value="InterPro"/>
</dbReference>
<evidence type="ECO:0000256" key="4">
    <source>
        <dbReference type="SAM" id="Coils"/>
    </source>
</evidence>
<dbReference type="InterPro" id="IPR036126">
    <property type="entry name" value="TBCA_sf"/>
</dbReference>
<evidence type="ECO:0000256" key="1">
    <source>
        <dbReference type="ARBA" id="ARBA00006806"/>
    </source>
</evidence>
<keyword evidence="2 3" id="KW-0143">Chaperone</keyword>
<name>A0A9W7L7Q5_9STRA</name>
<evidence type="ECO:0000313" key="7">
    <source>
        <dbReference type="Proteomes" id="UP001165065"/>
    </source>
</evidence>
<dbReference type="GO" id="GO:0005829">
    <property type="term" value="C:cytosol"/>
    <property type="evidence" value="ECO:0007669"/>
    <property type="project" value="TreeGrafter"/>
</dbReference>
<evidence type="ECO:0000256" key="3">
    <source>
        <dbReference type="RuleBase" id="RU364030"/>
    </source>
</evidence>
<sequence>MPRKDPNAPIDYPRQLMIKTKIVQRMMKEVASYEQEIVDNTNKLKEMESSGAHDEYDVKKFKEVLAESVMMVPDSKSRLSKNVEDLEIFVDTAKEKEGVKESEWWATCEEVLAKYHGKENDGGAPKDVPTETNVDALEEGEAF</sequence>
<comment type="subunit">
    <text evidence="3">Supercomplex made of cofactors A to E. Cofactors A and D function by capturing and stabilizing tubulin in a quasi-native conformation. Cofactor E binds to the cofactor D-tubulin complex; interaction with cofactor C then causes the release of tubulin polypeptides that are committed to the native state.</text>
</comment>
<dbReference type="InterPro" id="IPR004226">
    <property type="entry name" value="TBCA"/>
</dbReference>
<keyword evidence="3" id="KW-0206">Cytoskeleton</keyword>
<dbReference type="PANTHER" id="PTHR21500">
    <property type="entry name" value="TUBULIN-SPECIFIC CHAPERONE A"/>
    <property type="match status" value="1"/>
</dbReference>
<dbReference type="EMBL" id="BRYA01001055">
    <property type="protein sequence ID" value="GMI38281.1"/>
    <property type="molecule type" value="Genomic_DNA"/>
</dbReference>
<dbReference type="GO" id="GO:0005874">
    <property type="term" value="C:microtubule"/>
    <property type="evidence" value="ECO:0007669"/>
    <property type="project" value="UniProtKB-KW"/>
</dbReference>
<comment type="subcellular location">
    <subcellularLocation>
        <location evidence="3">Cytoplasm</location>
        <location evidence="3">Cytoskeleton</location>
    </subcellularLocation>
</comment>
<dbReference type="SUPFAM" id="SSF46988">
    <property type="entry name" value="Tubulin chaperone cofactor A"/>
    <property type="match status" value="1"/>
</dbReference>
<keyword evidence="3" id="KW-0493">Microtubule</keyword>
<keyword evidence="3" id="KW-0963">Cytoplasm</keyword>
<dbReference type="GO" id="GO:0007023">
    <property type="term" value="P:post-chaperonin tubulin folding pathway"/>
    <property type="evidence" value="ECO:0007669"/>
    <property type="project" value="UniProtKB-UniRule"/>
</dbReference>
<keyword evidence="4" id="KW-0175">Coiled coil</keyword>
<proteinExistence type="inferred from homology"/>
<dbReference type="OrthoDB" id="296187at2759"/>
<feature type="coiled-coil region" evidence="4">
    <location>
        <begin position="23"/>
        <end position="50"/>
    </location>
</feature>
<organism evidence="6 7">
    <name type="scientific">Triparma columacea</name>
    <dbReference type="NCBI Taxonomy" id="722753"/>
    <lineage>
        <taxon>Eukaryota</taxon>
        <taxon>Sar</taxon>
        <taxon>Stramenopiles</taxon>
        <taxon>Ochrophyta</taxon>
        <taxon>Bolidophyceae</taxon>
        <taxon>Parmales</taxon>
        <taxon>Triparmaceae</taxon>
        <taxon>Triparma</taxon>
    </lineage>
</organism>
<dbReference type="GO" id="GO:0007021">
    <property type="term" value="P:tubulin complex assembly"/>
    <property type="evidence" value="ECO:0007669"/>
    <property type="project" value="UniProtKB-UniRule"/>
</dbReference>
<dbReference type="PANTHER" id="PTHR21500:SF0">
    <property type="entry name" value="TUBULIN-SPECIFIC CHAPERONE A"/>
    <property type="match status" value="1"/>
</dbReference>
<comment type="similarity">
    <text evidence="1 3">Belongs to the TBCA family.</text>
</comment>
<reference evidence="7" key="1">
    <citation type="journal article" date="2023" name="Commun. Biol.">
        <title>Genome analysis of Parmales, the sister group of diatoms, reveals the evolutionary specialization of diatoms from phago-mixotrophs to photoautotrophs.</title>
        <authorList>
            <person name="Ban H."/>
            <person name="Sato S."/>
            <person name="Yoshikawa S."/>
            <person name="Yamada K."/>
            <person name="Nakamura Y."/>
            <person name="Ichinomiya M."/>
            <person name="Sato N."/>
            <person name="Blanc-Mathieu R."/>
            <person name="Endo H."/>
            <person name="Kuwata A."/>
            <person name="Ogata H."/>
        </authorList>
    </citation>
    <scope>NUCLEOTIDE SEQUENCE [LARGE SCALE GENOMIC DNA]</scope>
</reference>
<gene>
    <name evidence="6" type="ORF">TrCOL_g818</name>
</gene>
<dbReference type="Gene3D" id="1.20.58.90">
    <property type="match status" value="1"/>
</dbReference>
<dbReference type="AlphaFoldDB" id="A0A9W7L7Q5"/>
<feature type="region of interest" description="Disordered" evidence="5">
    <location>
        <begin position="117"/>
        <end position="143"/>
    </location>
</feature>
<dbReference type="Proteomes" id="UP001165065">
    <property type="component" value="Unassembled WGS sequence"/>
</dbReference>
<evidence type="ECO:0000256" key="2">
    <source>
        <dbReference type="ARBA" id="ARBA00023186"/>
    </source>
</evidence>
<keyword evidence="7" id="KW-1185">Reference proteome</keyword>
<evidence type="ECO:0000313" key="6">
    <source>
        <dbReference type="EMBL" id="GMI38281.1"/>
    </source>
</evidence>
<evidence type="ECO:0000256" key="5">
    <source>
        <dbReference type="SAM" id="MobiDB-lite"/>
    </source>
</evidence>
<comment type="caution">
    <text evidence="6">The sequence shown here is derived from an EMBL/GenBank/DDBJ whole genome shotgun (WGS) entry which is preliminary data.</text>
</comment>
<accession>A0A9W7L7Q5</accession>
<dbReference type="Pfam" id="PF02970">
    <property type="entry name" value="TBCA"/>
    <property type="match status" value="1"/>
</dbReference>
<protein>
    <recommendedName>
        <fullName evidence="3">Tubulin-specific chaperone A</fullName>
    </recommendedName>
</protein>